<feature type="transmembrane region" description="Helical" evidence="6">
    <location>
        <begin position="148"/>
        <end position="167"/>
    </location>
</feature>
<dbReference type="Gene3D" id="1.20.1250.20">
    <property type="entry name" value="MFS general substrate transporter like domains"/>
    <property type="match status" value="2"/>
</dbReference>
<feature type="transmembrane region" description="Helical" evidence="6">
    <location>
        <begin position="418"/>
        <end position="439"/>
    </location>
</feature>
<feature type="transmembrane region" description="Helical" evidence="6">
    <location>
        <begin position="584"/>
        <end position="604"/>
    </location>
</feature>
<comment type="caution">
    <text evidence="8">The sequence shown here is derived from an EMBL/GenBank/DDBJ whole genome shotgun (WGS) entry which is preliminary data.</text>
</comment>
<evidence type="ECO:0000256" key="1">
    <source>
        <dbReference type="ARBA" id="ARBA00004651"/>
    </source>
</evidence>
<dbReference type="InterPro" id="IPR011701">
    <property type="entry name" value="MFS"/>
</dbReference>
<dbReference type="AlphaFoldDB" id="A0A7C8BNP8"/>
<keyword evidence="3 6" id="KW-1133">Transmembrane helix</keyword>
<proteinExistence type="predicted"/>
<feature type="transmembrane region" description="Helical" evidence="6">
    <location>
        <begin position="378"/>
        <end position="398"/>
    </location>
</feature>
<feature type="transmembrane region" description="Helical" evidence="6">
    <location>
        <begin position="491"/>
        <end position="508"/>
    </location>
</feature>
<dbReference type="PANTHER" id="PTHR42718">
    <property type="entry name" value="MAJOR FACILITATOR SUPERFAMILY MULTIDRUG TRANSPORTER MFSC"/>
    <property type="match status" value="1"/>
</dbReference>
<feature type="transmembrane region" description="Helical" evidence="6">
    <location>
        <begin position="286"/>
        <end position="307"/>
    </location>
</feature>
<feature type="transmembrane region" description="Helical" evidence="6">
    <location>
        <begin position="514"/>
        <end position="537"/>
    </location>
</feature>
<evidence type="ECO:0000259" key="7">
    <source>
        <dbReference type="PROSITE" id="PS50850"/>
    </source>
</evidence>
<dbReference type="GO" id="GO:0005886">
    <property type="term" value="C:plasma membrane"/>
    <property type="evidence" value="ECO:0007669"/>
    <property type="project" value="UniProtKB-SubCell"/>
</dbReference>
<feature type="transmembrane region" description="Helical" evidence="6">
    <location>
        <begin position="319"/>
        <end position="339"/>
    </location>
</feature>
<dbReference type="SUPFAM" id="SSF103473">
    <property type="entry name" value="MFS general substrate transporter"/>
    <property type="match status" value="2"/>
</dbReference>
<evidence type="ECO:0000256" key="2">
    <source>
        <dbReference type="ARBA" id="ARBA00022692"/>
    </source>
</evidence>
<feature type="transmembrane region" description="Helical" evidence="6">
    <location>
        <begin position="212"/>
        <end position="234"/>
    </location>
</feature>
<evidence type="ECO:0000313" key="8">
    <source>
        <dbReference type="EMBL" id="KAB1632897.1"/>
    </source>
</evidence>
<sequence>MPLHRRHLAGSASRGCAAARPPRIRSAVLACSHHNDTPSWKCLPRAGPCAYPDRVSVTGAEGEPSGSGCPSDSRRTPGRTGGSARRARHGPRRTPDLRVERSGSVAMRRLLIVLAILELASGVLQGWFTPLYTDLARHLGVTDAEVNWLGTARSLVSLAAVPVLARLGDAVGHRRMLRVTTVIVAACAWLLPLGGPVVFVGAWAVMGVFASWLPLGVALLALGHAAGATTAAVVQGTGVGRFTDSASASRLSANGGDAAESVAQCRIRVAGSAARTASAARTGRDAGLIVAMLQLGLMASGAVSGALADRWGGDVTRLLVGPAVLLTIGAVATWALPALPVHRARVDVPGALLLTASLLGVGVIPVGFRMWRQAGQPAGAWLMLAGALVAVMTGGALVRVERAGVRPIVDLRGVERALLPVLAVSALFGLAALATRTAISTYARTDPAVHGYGLGLDAGATGLVLTAMGAADVLGSLGAAAASRRGRGTRAMAVGLVAVGVGFLALLVPSDPVAIAGLVVAGLGEGLVVPGLPALAASRVPADRTGMATGASGMCKTIGSLVGSVVFALALSVGQVGTDGSLSGYHTVWTAAGAAGLVGAAVLLRRGARAA</sequence>
<feature type="region of interest" description="Disordered" evidence="5">
    <location>
        <begin position="58"/>
        <end position="96"/>
    </location>
</feature>
<dbReference type="Pfam" id="PF07690">
    <property type="entry name" value="MFS_1"/>
    <property type="match status" value="2"/>
</dbReference>
<protein>
    <submittedName>
        <fullName evidence="8">MFS transporter</fullName>
    </submittedName>
</protein>
<feature type="transmembrane region" description="Helical" evidence="6">
    <location>
        <begin position="351"/>
        <end position="372"/>
    </location>
</feature>
<name>A0A7C8BNP8_9MICO</name>
<comment type="subcellular location">
    <subcellularLocation>
        <location evidence="1">Cell membrane</location>
        <topology evidence="1">Multi-pass membrane protein</topology>
    </subcellularLocation>
</comment>
<dbReference type="Proteomes" id="UP000481339">
    <property type="component" value="Unassembled WGS sequence"/>
</dbReference>
<feature type="transmembrane region" description="Helical" evidence="6">
    <location>
        <begin position="558"/>
        <end position="578"/>
    </location>
</feature>
<dbReference type="GO" id="GO:0022857">
    <property type="term" value="F:transmembrane transporter activity"/>
    <property type="evidence" value="ECO:0007669"/>
    <property type="project" value="InterPro"/>
</dbReference>
<dbReference type="PANTHER" id="PTHR42718:SF49">
    <property type="entry name" value="EXPORT PROTEIN"/>
    <property type="match status" value="1"/>
</dbReference>
<keyword evidence="4 6" id="KW-0472">Membrane</keyword>
<evidence type="ECO:0000256" key="3">
    <source>
        <dbReference type="ARBA" id="ARBA00022989"/>
    </source>
</evidence>
<feature type="transmembrane region" description="Helical" evidence="6">
    <location>
        <begin position="110"/>
        <end position="128"/>
    </location>
</feature>
<evidence type="ECO:0000256" key="5">
    <source>
        <dbReference type="SAM" id="MobiDB-lite"/>
    </source>
</evidence>
<dbReference type="OrthoDB" id="4484751at2"/>
<organism evidence="8 9">
    <name type="scientific">Pseudoclavibacter caeni</name>
    <dbReference type="NCBI Taxonomy" id="908846"/>
    <lineage>
        <taxon>Bacteria</taxon>
        <taxon>Bacillati</taxon>
        <taxon>Actinomycetota</taxon>
        <taxon>Actinomycetes</taxon>
        <taxon>Micrococcales</taxon>
        <taxon>Microbacteriaceae</taxon>
        <taxon>Pseudoclavibacter</taxon>
    </lineage>
</organism>
<dbReference type="InterPro" id="IPR020846">
    <property type="entry name" value="MFS_dom"/>
</dbReference>
<keyword evidence="9" id="KW-1185">Reference proteome</keyword>
<reference evidence="8 9" key="1">
    <citation type="submission" date="2019-09" db="EMBL/GenBank/DDBJ databases">
        <title>Phylogeny of genus Pseudoclavibacter and closely related genus.</title>
        <authorList>
            <person name="Li Y."/>
        </authorList>
    </citation>
    <scope>NUCLEOTIDE SEQUENCE [LARGE SCALE GENOMIC DNA]</scope>
    <source>
        <strain evidence="8 9">JCM 16921</strain>
    </source>
</reference>
<gene>
    <name evidence="8" type="ORF">F8O02_03295</name>
</gene>
<keyword evidence="2 6" id="KW-0812">Transmembrane</keyword>
<accession>A0A7C8BNP8</accession>
<evidence type="ECO:0000256" key="4">
    <source>
        <dbReference type="ARBA" id="ARBA00023136"/>
    </source>
</evidence>
<dbReference type="PROSITE" id="PS50850">
    <property type="entry name" value="MFS"/>
    <property type="match status" value="1"/>
</dbReference>
<dbReference type="InterPro" id="IPR036259">
    <property type="entry name" value="MFS_trans_sf"/>
</dbReference>
<feature type="transmembrane region" description="Helical" evidence="6">
    <location>
        <begin position="459"/>
        <end position="479"/>
    </location>
</feature>
<feature type="transmembrane region" description="Helical" evidence="6">
    <location>
        <begin position="179"/>
        <end position="206"/>
    </location>
</feature>
<dbReference type="EMBL" id="WBKA01000002">
    <property type="protein sequence ID" value="KAB1632897.1"/>
    <property type="molecule type" value="Genomic_DNA"/>
</dbReference>
<evidence type="ECO:0000313" key="9">
    <source>
        <dbReference type="Proteomes" id="UP000481339"/>
    </source>
</evidence>
<feature type="domain" description="Major facilitator superfamily (MFS) profile" evidence="7">
    <location>
        <begin position="387"/>
        <end position="611"/>
    </location>
</feature>
<evidence type="ECO:0000256" key="6">
    <source>
        <dbReference type="SAM" id="Phobius"/>
    </source>
</evidence>